<evidence type="ECO:0000256" key="1">
    <source>
        <dbReference type="ARBA" id="ARBA00003330"/>
    </source>
</evidence>
<evidence type="ECO:0000256" key="4">
    <source>
        <dbReference type="ARBA" id="ARBA00022862"/>
    </source>
</evidence>
<evidence type="ECO:0000256" key="8">
    <source>
        <dbReference type="PIRSR" id="PIRSR637944-1"/>
    </source>
</evidence>
<comment type="function">
    <text evidence="1">Thiol-specific peroxidase that catalyzes the reduction of hydrogen peroxide and organic hydroperoxides to water and alcohols, respectively. Plays a role in cell protection against oxidative stress by detoxifying peroxides and as sensor of hydrogen peroxide-mediated signaling events.</text>
</comment>
<keyword evidence="5 9" id="KW-0560">Oxidoreductase</keyword>
<reference evidence="12" key="1">
    <citation type="submission" date="2025-08" db="UniProtKB">
        <authorList>
            <consortium name="RefSeq"/>
        </authorList>
    </citation>
    <scope>IDENTIFICATION</scope>
</reference>
<dbReference type="Gene3D" id="3.40.30.10">
    <property type="entry name" value="Glutaredoxin"/>
    <property type="match status" value="1"/>
</dbReference>
<evidence type="ECO:0000256" key="2">
    <source>
        <dbReference type="ARBA" id="ARBA00010505"/>
    </source>
</evidence>
<dbReference type="CDD" id="cd03013">
    <property type="entry name" value="PRX5_like"/>
    <property type="match status" value="1"/>
</dbReference>
<dbReference type="RefSeq" id="XP_055878677.1">
    <property type="nucleotide sequence ID" value="XM_056022702.1"/>
</dbReference>
<dbReference type="Pfam" id="PF08534">
    <property type="entry name" value="Redoxin"/>
    <property type="match status" value="1"/>
</dbReference>
<dbReference type="InterPro" id="IPR036249">
    <property type="entry name" value="Thioredoxin-like_sf"/>
</dbReference>
<dbReference type="PANTHER" id="PTHR10430">
    <property type="entry name" value="PEROXIREDOXIN"/>
    <property type="match status" value="1"/>
</dbReference>
<dbReference type="OMA" id="FIRTKDQ"/>
<name>A0A9W2ZUD5_BIOGL</name>
<dbReference type="GO" id="GO:0008379">
    <property type="term" value="F:thioredoxin peroxidase activity"/>
    <property type="evidence" value="ECO:0007669"/>
    <property type="project" value="InterPro"/>
</dbReference>
<dbReference type="EC" id="1.11.1.24" evidence="9"/>
<dbReference type="GO" id="GO:0005739">
    <property type="term" value="C:mitochondrion"/>
    <property type="evidence" value="ECO:0007669"/>
    <property type="project" value="TreeGrafter"/>
</dbReference>
<evidence type="ECO:0000256" key="3">
    <source>
        <dbReference type="ARBA" id="ARBA00022559"/>
    </source>
</evidence>
<evidence type="ECO:0000256" key="5">
    <source>
        <dbReference type="ARBA" id="ARBA00023002"/>
    </source>
</evidence>
<comment type="catalytic activity">
    <reaction evidence="7 9">
        <text>a hydroperoxide + [thioredoxin]-dithiol = an alcohol + [thioredoxin]-disulfide + H2O</text>
        <dbReference type="Rhea" id="RHEA:62620"/>
        <dbReference type="Rhea" id="RHEA-COMP:10698"/>
        <dbReference type="Rhea" id="RHEA-COMP:10700"/>
        <dbReference type="ChEBI" id="CHEBI:15377"/>
        <dbReference type="ChEBI" id="CHEBI:29950"/>
        <dbReference type="ChEBI" id="CHEBI:30879"/>
        <dbReference type="ChEBI" id="CHEBI:35924"/>
        <dbReference type="ChEBI" id="CHEBI:50058"/>
        <dbReference type="EC" id="1.11.1.24"/>
    </reaction>
</comment>
<dbReference type="Proteomes" id="UP001165740">
    <property type="component" value="Chromosome 3"/>
</dbReference>
<evidence type="ECO:0000256" key="9">
    <source>
        <dbReference type="RuleBase" id="RU366011"/>
    </source>
</evidence>
<keyword evidence="6 9" id="KW-0676">Redox-active center</keyword>
<dbReference type="AlphaFoldDB" id="A0A9W2ZUD5"/>
<dbReference type="GeneID" id="106070789"/>
<dbReference type="PROSITE" id="PS51352">
    <property type="entry name" value="THIOREDOXIN_2"/>
    <property type="match status" value="1"/>
</dbReference>
<protein>
    <recommendedName>
        <fullName evidence="9">Peroxiredoxin-5</fullName>
        <ecNumber evidence="9">1.11.1.24</ecNumber>
    </recommendedName>
</protein>
<dbReference type="GO" id="GO:0034599">
    <property type="term" value="P:cellular response to oxidative stress"/>
    <property type="evidence" value="ECO:0007669"/>
    <property type="project" value="InterPro"/>
</dbReference>
<gene>
    <name evidence="12" type="primary">LOC106070789</name>
</gene>
<dbReference type="PANTHER" id="PTHR10430:SF16">
    <property type="entry name" value="PEROXIREDOXIN-5, MITOCHONDRIAL"/>
    <property type="match status" value="1"/>
</dbReference>
<dbReference type="GO" id="GO:0042744">
    <property type="term" value="P:hydrogen peroxide catabolic process"/>
    <property type="evidence" value="ECO:0007669"/>
    <property type="project" value="TreeGrafter"/>
</dbReference>
<dbReference type="InterPro" id="IPR037944">
    <property type="entry name" value="PRX5-like"/>
</dbReference>
<evidence type="ECO:0000313" key="11">
    <source>
        <dbReference type="Proteomes" id="UP001165740"/>
    </source>
</evidence>
<dbReference type="SUPFAM" id="SSF52833">
    <property type="entry name" value="Thioredoxin-like"/>
    <property type="match status" value="1"/>
</dbReference>
<dbReference type="GO" id="GO:0045454">
    <property type="term" value="P:cell redox homeostasis"/>
    <property type="evidence" value="ECO:0007669"/>
    <property type="project" value="TreeGrafter"/>
</dbReference>
<evidence type="ECO:0000259" key="10">
    <source>
        <dbReference type="PROSITE" id="PS51352"/>
    </source>
</evidence>
<dbReference type="OrthoDB" id="1882547at2759"/>
<sequence length="187" mass="19908">MLAIRSVVAQPSLRGLFLHRFIQTSSSLNMPVKAGDKLPSVDLYEGAPDKKVNTSSFNQGKVVIFGVPGAFTPTCTKDHAPGFVSAVDSLKAKGVKEVVCVSVNDPFVMAAWGRSLDPNGKIRFLADTCAEFAKALDVTLDLTAVLGNVRNKRYALLVDQGVVKKVNLEPDGTGLTCSQASDILNSL</sequence>
<feature type="domain" description="Thioredoxin" evidence="10">
    <location>
        <begin position="32"/>
        <end position="187"/>
    </location>
</feature>
<dbReference type="FunFam" id="3.40.30.10:FF:000020">
    <property type="entry name" value="Peroxiredoxin"/>
    <property type="match status" value="1"/>
</dbReference>
<evidence type="ECO:0000256" key="6">
    <source>
        <dbReference type="ARBA" id="ARBA00023284"/>
    </source>
</evidence>
<accession>A0A9W2ZUD5</accession>
<comment type="similarity">
    <text evidence="2 9">Belongs to the peroxiredoxin family. Prx5 subfamily.</text>
</comment>
<proteinExistence type="inferred from homology"/>
<keyword evidence="3 9" id="KW-0575">Peroxidase</keyword>
<dbReference type="InterPro" id="IPR013766">
    <property type="entry name" value="Thioredoxin_domain"/>
</dbReference>
<evidence type="ECO:0000313" key="12">
    <source>
        <dbReference type="RefSeq" id="XP_055878677.1"/>
    </source>
</evidence>
<keyword evidence="11" id="KW-1185">Reference proteome</keyword>
<evidence type="ECO:0000256" key="7">
    <source>
        <dbReference type="ARBA" id="ARBA00049091"/>
    </source>
</evidence>
<dbReference type="InterPro" id="IPR013740">
    <property type="entry name" value="Redoxin"/>
</dbReference>
<feature type="active site" description="Cysteine sulfenic acid (-SOH) intermediate" evidence="8">
    <location>
        <position position="75"/>
    </location>
</feature>
<organism evidence="11 12">
    <name type="scientific">Biomphalaria glabrata</name>
    <name type="common">Bloodfluke planorb</name>
    <name type="synonym">Freshwater snail</name>
    <dbReference type="NCBI Taxonomy" id="6526"/>
    <lineage>
        <taxon>Eukaryota</taxon>
        <taxon>Metazoa</taxon>
        <taxon>Spiralia</taxon>
        <taxon>Lophotrochozoa</taxon>
        <taxon>Mollusca</taxon>
        <taxon>Gastropoda</taxon>
        <taxon>Heterobranchia</taxon>
        <taxon>Euthyneura</taxon>
        <taxon>Panpulmonata</taxon>
        <taxon>Hygrophila</taxon>
        <taxon>Lymnaeoidea</taxon>
        <taxon>Planorbidae</taxon>
        <taxon>Biomphalaria</taxon>
    </lineage>
</organism>
<keyword evidence="4 9" id="KW-0049">Antioxidant</keyword>
<dbReference type="GO" id="GO:0005777">
    <property type="term" value="C:peroxisome"/>
    <property type="evidence" value="ECO:0007669"/>
    <property type="project" value="TreeGrafter"/>
</dbReference>